<dbReference type="AlphaFoldDB" id="A0A9W7Q272"/>
<organism evidence="1 2">
    <name type="scientific">Bacillus cereus</name>
    <dbReference type="NCBI Taxonomy" id="1396"/>
    <lineage>
        <taxon>Bacteria</taxon>
        <taxon>Bacillati</taxon>
        <taxon>Bacillota</taxon>
        <taxon>Bacilli</taxon>
        <taxon>Bacillales</taxon>
        <taxon>Bacillaceae</taxon>
        <taxon>Bacillus</taxon>
        <taxon>Bacillus cereus group</taxon>
    </lineage>
</organism>
<sequence length="80" mass="9156">MIGIDQPVIIIVTGRENNNRFPHAMLHTVIFKYTTMSLDSRVTAGEIVDDEEANVMHHIFQRYDLYSRSSLHYVGAGFIC</sequence>
<accession>A0A9W7Q272</accession>
<evidence type="ECO:0000313" key="1">
    <source>
        <dbReference type="EMBL" id="KAA6458531.1"/>
    </source>
</evidence>
<reference evidence="1 2" key="1">
    <citation type="submission" date="2018-08" db="EMBL/GenBank/DDBJ databases">
        <title>Bacillus phenotypic plasticity.</title>
        <authorList>
            <person name="Hurtado E."/>
        </authorList>
    </citation>
    <scope>NUCLEOTIDE SEQUENCE [LARGE SCALE GENOMIC DNA]</scope>
    <source>
        <strain evidence="1 2">111b</strain>
    </source>
</reference>
<proteinExistence type="predicted"/>
<dbReference type="EMBL" id="QSMZ01000022">
    <property type="protein sequence ID" value="KAA6458531.1"/>
    <property type="molecule type" value="Genomic_DNA"/>
</dbReference>
<gene>
    <name evidence="1" type="ORF">DX932_21745</name>
</gene>
<dbReference type="Proteomes" id="UP000323321">
    <property type="component" value="Unassembled WGS sequence"/>
</dbReference>
<dbReference type="RefSeq" id="WP_098829102.1">
    <property type="nucleotide sequence ID" value="NZ_CP030982.1"/>
</dbReference>
<evidence type="ECO:0000313" key="2">
    <source>
        <dbReference type="Proteomes" id="UP000323321"/>
    </source>
</evidence>
<comment type="caution">
    <text evidence="1">The sequence shown here is derived from an EMBL/GenBank/DDBJ whole genome shotgun (WGS) entry which is preliminary data.</text>
</comment>
<name>A0A9W7Q272_BACCE</name>
<protein>
    <submittedName>
        <fullName evidence="1">Uncharacterized protein</fullName>
    </submittedName>
</protein>